<protein>
    <submittedName>
        <fullName evidence="1">Uncharacterized protein</fullName>
    </submittedName>
</protein>
<name>A0ABC8RH91_9AQUA</name>
<evidence type="ECO:0000313" key="1">
    <source>
        <dbReference type="EMBL" id="CAK9142920.1"/>
    </source>
</evidence>
<dbReference type="EMBL" id="CAUOFW020001264">
    <property type="protein sequence ID" value="CAK9142920.1"/>
    <property type="molecule type" value="Genomic_DNA"/>
</dbReference>
<sequence>MGKVLRIPSKKHAHDARPLELAHDARPLELSHAHPWELADQARLCSPIGAHPTARTSAPWSNASPITVTFDSFLQTGPIIYQIKALDEPYKTHHLWL</sequence>
<evidence type="ECO:0000313" key="2">
    <source>
        <dbReference type="Proteomes" id="UP001642360"/>
    </source>
</evidence>
<keyword evidence="2" id="KW-1185">Reference proteome</keyword>
<dbReference type="Proteomes" id="UP001642360">
    <property type="component" value="Unassembled WGS sequence"/>
</dbReference>
<gene>
    <name evidence="1" type="ORF">ILEXP_LOCUS10614</name>
</gene>
<organism evidence="1 2">
    <name type="scientific">Ilex paraguariensis</name>
    <name type="common">yerba mate</name>
    <dbReference type="NCBI Taxonomy" id="185542"/>
    <lineage>
        <taxon>Eukaryota</taxon>
        <taxon>Viridiplantae</taxon>
        <taxon>Streptophyta</taxon>
        <taxon>Embryophyta</taxon>
        <taxon>Tracheophyta</taxon>
        <taxon>Spermatophyta</taxon>
        <taxon>Magnoliopsida</taxon>
        <taxon>eudicotyledons</taxon>
        <taxon>Gunneridae</taxon>
        <taxon>Pentapetalae</taxon>
        <taxon>asterids</taxon>
        <taxon>campanulids</taxon>
        <taxon>Aquifoliales</taxon>
        <taxon>Aquifoliaceae</taxon>
        <taxon>Ilex</taxon>
    </lineage>
</organism>
<dbReference type="AlphaFoldDB" id="A0ABC8RH91"/>
<accession>A0ABC8RH91</accession>
<reference evidence="1 2" key="1">
    <citation type="submission" date="2024-02" db="EMBL/GenBank/DDBJ databases">
        <authorList>
            <person name="Vignale AGUSTIN F."/>
            <person name="Sosa J E."/>
            <person name="Modenutti C."/>
        </authorList>
    </citation>
    <scope>NUCLEOTIDE SEQUENCE [LARGE SCALE GENOMIC DNA]</scope>
</reference>
<comment type="caution">
    <text evidence="1">The sequence shown here is derived from an EMBL/GenBank/DDBJ whole genome shotgun (WGS) entry which is preliminary data.</text>
</comment>
<proteinExistence type="predicted"/>